<dbReference type="InterPro" id="IPR054722">
    <property type="entry name" value="PolX-like_BBD"/>
</dbReference>
<feature type="compositionally biased region" description="Basic and acidic residues" evidence="2">
    <location>
        <begin position="232"/>
        <end position="242"/>
    </location>
</feature>
<evidence type="ECO:0000313" key="9">
    <source>
        <dbReference type="Proteomes" id="UP001172457"/>
    </source>
</evidence>
<keyword evidence="1" id="KW-0378">Hydrolase</keyword>
<sequence>MAGEDDVGKKKTEGESLDSNSPYYIHPSDYPKQMQVNDALNDGNYNDWVQEMENFLFAKNKIGFVDGSIEKPEKKSPTYMPWLRCDAMIKGWLTTAMEKEIRSSVKYANTAAEIWSDLKERFGKESAPRAYELKQTLSATTQGNTSVSAYFTKLRSIWDEMQSALPIPRCNCNGCSCDMGNKLAEHKEKERLYEFLMGLNNDFSVIRTQILAMNPTPTRLSQDDGENGSNQRCDKPPSKDVKGGDAVDHCTFCGKDGHVHDGCFKRIGYPEWWPGNRKREETKPKAACVEVASCPIPGLTSEQYETFLKHFADMENTDKGGTTPMACMTGKNDDDDWVVDSGSTEHVTHNSHMLQNMTQSRFEDPVVISSGDAIPVEGRGECTLPGGTKIKGVLHVPKFTCNMLFVSRLSKNLQSAITFFPDFCVMQKLNTRSLIGAGECKKGLYRMGLFEDGRRAMMTSGDTWHRRLGHASDEKLTYIDFLNKVSFECVLTATYVINRLPSKVLGNKTPYEIVFGHKPDYDHMRIFGCLAYYRNTETKGEKFEMRGRPGVFLGYPQGTKGYKLYDIKNKKMVTSRDVKFHESIFPFGKMDINQEELEFPFGPTYKEEPVSQEANEEEVVTQSENLVNNLGPHDESSSDVFSDPQQTEENEPCDTQHFSNAQVDEYETNHDEHAEPVKYKPNGEIERYKARLVAKGYTQMEGVDYHDTFAPVAKLVTVRTLLAVAVKREWTIHQLNVNNAFLHGDLNEEVYMKIPQGFAKEGETRVCRLRKSLYGLKQASRNWYHKFTSSLVDLGFTQSKADHSLFIQQKGNDFMAALIYVDDVIVVGNNPTKIQSIKDKLDELFSIKDLGNLKYFLGIEVAHTSEGLVLSQRKYTLDILKDCGLQGCKPSLFPIEQNHKLDRCENKPKVDANQYRRIIGRLLYLQATRPDIAYSVNVLSQFVADPRQPHMDATHRVLRYLKATVGQGILLPRNPSHHISRRLDNARCSGGVKSRVVEDVVVSTEPNRPEICCADHFSSRPPLRSQRLCCHPSSQRVL</sequence>
<keyword evidence="1" id="KW-0645">Protease</keyword>
<feature type="domain" description="Reverse transcriptase Ty1/copia-type" evidence="4">
    <location>
        <begin position="686"/>
        <end position="896"/>
    </location>
</feature>
<dbReference type="PANTHER" id="PTHR37610:SF98">
    <property type="entry name" value="TRANSCRIPTION FACTOR INTERACTOR AND REGULATOR CCHC(ZN) FAMILY"/>
    <property type="match status" value="1"/>
</dbReference>
<feature type="compositionally biased region" description="Basic and acidic residues" evidence="2">
    <location>
        <begin position="1"/>
        <end position="14"/>
    </location>
</feature>
<dbReference type="Pfam" id="PF03732">
    <property type="entry name" value="Retrotrans_gag"/>
    <property type="match status" value="1"/>
</dbReference>
<comment type="caution">
    <text evidence="8">The sequence shown here is derived from an EMBL/GenBank/DDBJ whole genome shotgun (WGS) entry which is preliminary data.</text>
</comment>
<feature type="region of interest" description="Disordered" evidence="2">
    <location>
        <begin position="1"/>
        <end position="24"/>
    </location>
</feature>
<dbReference type="AlphaFoldDB" id="A0AA38TYM8"/>
<feature type="domain" description="Retrotransposon gag" evidence="3">
    <location>
        <begin position="102"/>
        <end position="162"/>
    </location>
</feature>
<dbReference type="Proteomes" id="UP001172457">
    <property type="component" value="Chromosome 1"/>
</dbReference>
<evidence type="ECO:0000259" key="7">
    <source>
        <dbReference type="Pfam" id="PF25597"/>
    </source>
</evidence>
<evidence type="ECO:0000259" key="3">
    <source>
        <dbReference type="Pfam" id="PF03732"/>
    </source>
</evidence>
<feature type="region of interest" description="Disordered" evidence="2">
    <location>
        <begin position="627"/>
        <end position="656"/>
    </location>
</feature>
<evidence type="ECO:0000259" key="4">
    <source>
        <dbReference type="Pfam" id="PF07727"/>
    </source>
</evidence>
<feature type="domain" description="Retroviral polymerase SH3-like" evidence="7">
    <location>
        <begin position="529"/>
        <end position="589"/>
    </location>
</feature>
<evidence type="ECO:0000313" key="8">
    <source>
        <dbReference type="EMBL" id="KAJ9565548.1"/>
    </source>
</evidence>
<protein>
    <submittedName>
        <fullName evidence="8">Uncharacterized protein</fullName>
    </submittedName>
</protein>
<dbReference type="GO" id="GO:0004190">
    <property type="term" value="F:aspartic-type endopeptidase activity"/>
    <property type="evidence" value="ECO:0007669"/>
    <property type="project" value="UniProtKB-KW"/>
</dbReference>
<organism evidence="8 9">
    <name type="scientific">Centaurea solstitialis</name>
    <name type="common">yellow star-thistle</name>
    <dbReference type="NCBI Taxonomy" id="347529"/>
    <lineage>
        <taxon>Eukaryota</taxon>
        <taxon>Viridiplantae</taxon>
        <taxon>Streptophyta</taxon>
        <taxon>Embryophyta</taxon>
        <taxon>Tracheophyta</taxon>
        <taxon>Spermatophyta</taxon>
        <taxon>Magnoliopsida</taxon>
        <taxon>eudicotyledons</taxon>
        <taxon>Gunneridae</taxon>
        <taxon>Pentapetalae</taxon>
        <taxon>asterids</taxon>
        <taxon>campanulids</taxon>
        <taxon>Asterales</taxon>
        <taxon>Asteraceae</taxon>
        <taxon>Carduoideae</taxon>
        <taxon>Cardueae</taxon>
        <taxon>Centaureinae</taxon>
        <taxon>Centaurea</taxon>
    </lineage>
</organism>
<dbReference type="Pfam" id="PF22936">
    <property type="entry name" value="Pol_BBD"/>
    <property type="match status" value="1"/>
</dbReference>
<accession>A0AA38TYM8</accession>
<keyword evidence="1" id="KW-0064">Aspartyl protease</keyword>
<dbReference type="EMBL" id="JARYMX010000001">
    <property type="protein sequence ID" value="KAJ9565548.1"/>
    <property type="molecule type" value="Genomic_DNA"/>
</dbReference>
<dbReference type="Pfam" id="PF14244">
    <property type="entry name" value="Retrotran_gag_3"/>
    <property type="match status" value="1"/>
</dbReference>
<dbReference type="InterPro" id="IPR013103">
    <property type="entry name" value="RVT_2"/>
</dbReference>
<dbReference type="SUPFAM" id="SSF53098">
    <property type="entry name" value="Ribonuclease H-like"/>
    <property type="match status" value="1"/>
</dbReference>
<reference evidence="8" key="1">
    <citation type="submission" date="2023-03" db="EMBL/GenBank/DDBJ databases">
        <title>Chromosome-scale reference genome and RAD-based genetic map of yellow starthistle (Centaurea solstitialis) reveal putative structural variation and QTLs associated with invader traits.</title>
        <authorList>
            <person name="Reatini B."/>
            <person name="Cang F.A."/>
            <person name="Jiang Q."/>
            <person name="Mckibben M.T.W."/>
            <person name="Barker M.S."/>
            <person name="Rieseberg L.H."/>
            <person name="Dlugosch K.M."/>
        </authorList>
    </citation>
    <scope>NUCLEOTIDE SEQUENCE</scope>
    <source>
        <strain evidence="8">CAN-66</strain>
        <tissue evidence="8">Leaf</tissue>
    </source>
</reference>
<dbReference type="InterPro" id="IPR012337">
    <property type="entry name" value="RNaseH-like_sf"/>
</dbReference>
<dbReference type="InterPro" id="IPR005162">
    <property type="entry name" value="Retrotrans_gag_dom"/>
</dbReference>
<dbReference type="Pfam" id="PF25597">
    <property type="entry name" value="SH3_retrovirus"/>
    <property type="match status" value="1"/>
</dbReference>
<evidence type="ECO:0000256" key="2">
    <source>
        <dbReference type="SAM" id="MobiDB-lite"/>
    </source>
</evidence>
<feature type="domain" description="Retrotransposon Copia-like N-terminal" evidence="5">
    <location>
        <begin position="26"/>
        <end position="73"/>
    </location>
</feature>
<evidence type="ECO:0000259" key="5">
    <source>
        <dbReference type="Pfam" id="PF14244"/>
    </source>
</evidence>
<feature type="region of interest" description="Disordered" evidence="2">
    <location>
        <begin position="216"/>
        <end position="242"/>
    </location>
</feature>
<dbReference type="Pfam" id="PF07727">
    <property type="entry name" value="RVT_2"/>
    <property type="match status" value="1"/>
</dbReference>
<dbReference type="InterPro" id="IPR043502">
    <property type="entry name" value="DNA/RNA_pol_sf"/>
</dbReference>
<name>A0AA38TYM8_9ASTR</name>
<proteinExistence type="predicted"/>
<keyword evidence="9" id="KW-1185">Reference proteome</keyword>
<evidence type="ECO:0000259" key="6">
    <source>
        <dbReference type="Pfam" id="PF22936"/>
    </source>
</evidence>
<dbReference type="SUPFAM" id="SSF56672">
    <property type="entry name" value="DNA/RNA polymerases"/>
    <property type="match status" value="1"/>
</dbReference>
<dbReference type="InterPro" id="IPR057670">
    <property type="entry name" value="SH3_retrovirus"/>
</dbReference>
<evidence type="ECO:0000256" key="1">
    <source>
        <dbReference type="ARBA" id="ARBA00022750"/>
    </source>
</evidence>
<gene>
    <name evidence="8" type="ORF">OSB04_001514</name>
</gene>
<dbReference type="PANTHER" id="PTHR37610">
    <property type="entry name" value="CCHC-TYPE DOMAIN-CONTAINING PROTEIN"/>
    <property type="match status" value="1"/>
</dbReference>
<dbReference type="InterPro" id="IPR029472">
    <property type="entry name" value="Copia-like_N"/>
</dbReference>
<feature type="domain" description="Retrovirus-related Pol polyprotein from transposon TNT 1-94-like beta-barrel" evidence="6">
    <location>
        <begin position="337"/>
        <end position="411"/>
    </location>
</feature>